<dbReference type="CDD" id="cd06587">
    <property type="entry name" value="VOC"/>
    <property type="match status" value="1"/>
</dbReference>
<dbReference type="PANTHER" id="PTHR36113">
    <property type="entry name" value="LYASE, PUTATIVE-RELATED-RELATED"/>
    <property type="match status" value="1"/>
</dbReference>
<evidence type="ECO:0000259" key="2">
    <source>
        <dbReference type="PROSITE" id="PS51819"/>
    </source>
</evidence>
<feature type="domain" description="VOC" evidence="2">
    <location>
        <begin position="2"/>
        <end position="119"/>
    </location>
</feature>
<keyword evidence="3" id="KW-0223">Dioxygenase</keyword>
<dbReference type="GO" id="GO:0051213">
    <property type="term" value="F:dioxygenase activity"/>
    <property type="evidence" value="ECO:0007669"/>
    <property type="project" value="UniProtKB-KW"/>
</dbReference>
<reference evidence="3 4" key="1">
    <citation type="submission" date="2019-03" db="EMBL/GenBank/DDBJ databases">
        <title>Genomic Encyclopedia of Type Strains, Phase IV (KMG-IV): sequencing the most valuable type-strain genomes for metagenomic binning, comparative biology and taxonomic classification.</title>
        <authorList>
            <person name="Goeker M."/>
        </authorList>
    </citation>
    <scope>NUCLEOTIDE SEQUENCE [LARGE SCALE GENOMIC DNA]</scope>
    <source>
        <strain evidence="3 4">DSM 45707</strain>
    </source>
</reference>
<keyword evidence="4" id="KW-1185">Reference proteome</keyword>
<organism evidence="3 4">
    <name type="scientific">Hazenella coriacea</name>
    <dbReference type="NCBI Taxonomy" id="1179467"/>
    <lineage>
        <taxon>Bacteria</taxon>
        <taxon>Bacillati</taxon>
        <taxon>Bacillota</taxon>
        <taxon>Bacilli</taxon>
        <taxon>Bacillales</taxon>
        <taxon>Thermoactinomycetaceae</taxon>
        <taxon>Hazenella</taxon>
    </lineage>
</organism>
<comment type="caution">
    <text evidence="3">The sequence shown here is derived from an EMBL/GenBank/DDBJ whole genome shotgun (WGS) entry which is preliminary data.</text>
</comment>
<dbReference type="InterPro" id="IPR029068">
    <property type="entry name" value="Glyas_Bleomycin-R_OHBP_Dase"/>
</dbReference>
<dbReference type="EMBL" id="SMAG01000013">
    <property type="protein sequence ID" value="TCS92355.1"/>
    <property type="molecule type" value="Genomic_DNA"/>
</dbReference>
<evidence type="ECO:0000313" key="3">
    <source>
        <dbReference type="EMBL" id="TCS92355.1"/>
    </source>
</evidence>
<dbReference type="GO" id="GO:0046872">
    <property type="term" value="F:metal ion binding"/>
    <property type="evidence" value="ECO:0007669"/>
    <property type="project" value="UniProtKB-KW"/>
</dbReference>
<dbReference type="InterPro" id="IPR004360">
    <property type="entry name" value="Glyas_Fos-R_dOase_dom"/>
</dbReference>
<accession>A0A4R3L1K3</accession>
<dbReference type="PANTHER" id="PTHR36113:SF6">
    <property type="entry name" value="FOSFOMYCIN RESISTANCE PROTEIN FOSX"/>
    <property type="match status" value="1"/>
</dbReference>
<dbReference type="InterPro" id="IPR037523">
    <property type="entry name" value="VOC_core"/>
</dbReference>
<protein>
    <submittedName>
        <fullName evidence="3">Catechol 2,3-dioxygenase-like lactoylglutathione lyase family enzyme</fullName>
    </submittedName>
</protein>
<keyword evidence="1" id="KW-0479">Metal-binding</keyword>
<dbReference type="SUPFAM" id="SSF54593">
    <property type="entry name" value="Glyoxalase/Bleomycin resistance protein/Dihydroxybiphenyl dioxygenase"/>
    <property type="match status" value="1"/>
</dbReference>
<dbReference type="InterPro" id="IPR051332">
    <property type="entry name" value="Fosfomycin_Res_Enzymes"/>
</dbReference>
<keyword evidence="3" id="KW-0560">Oxidoreductase</keyword>
<dbReference type="Proteomes" id="UP000294937">
    <property type="component" value="Unassembled WGS sequence"/>
</dbReference>
<proteinExistence type="predicted"/>
<keyword evidence="3" id="KW-0456">Lyase</keyword>
<sequence>MGIHHLEFWVRDWRLSQPFYEELFRLVGWKQLSNHAFVKGQTEIYFVERPQIQKQDTLGPRHICLSASSEEVVHQVAKWLQEQQADVIRGPVEMEHYSPGYLTVDFRDPDGYIWEVAFTPNFVWE</sequence>
<dbReference type="AlphaFoldDB" id="A0A4R3L1K3"/>
<dbReference type="GO" id="GO:0016829">
    <property type="term" value="F:lyase activity"/>
    <property type="evidence" value="ECO:0007669"/>
    <property type="project" value="UniProtKB-KW"/>
</dbReference>
<evidence type="ECO:0000256" key="1">
    <source>
        <dbReference type="ARBA" id="ARBA00022723"/>
    </source>
</evidence>
<dbReference type="RefSeq" id="WP_243648756.1">
    <property type="nucleotide sequence ID" value="NZ_SMAG01000013.1"/>
</dbReference>
<evidence type="ECO:0000313" key="4">
    <source>
        <dbReference type="Proteomes" id="UP000294937"/>
    </source>
</evidence>
<dbReference type="Pfam" id="PF00903">
    <property type="entry name" value="Glyoxalase"/>
    <property type="match status" value="1"/>
</dbReference>
<gene>
    <name evidence="3" type="ORF">EDD58_11316</name>
</gene>
<dbReference type="PROSITE" id="PS51819">
    <property type="entry name" value="VOC"/>
    <property type="match status" value="1"/>
</dbReference>
<name>A0A4R3L1K3_9BACL</name>
<dbReference type="Gene3D" id="3.10.180.10">
    <property type="entry name" value="2,3-Dihydroxybiphenyl 1,2-Dioxygenase, domain 1"/>
    <property type="match status" value="1"/>
</dbReference>